<proteinExistence type="inferred from homology"/>
<dbReference type="Proteomes" id="UP000223759">
    <property type="component" value="Unassembled WGS sequence"/>
</dbReference>
<keyword evidence="4 5" id="KW-0413">Isomerase</keyword>
<dbReference type="PANTHER" id="PTHR47861:SF4">
    <property type="entry name" value="FKBP-TYPE 16 KDA PEPTIDYL-PROLYL CIS-TRANS ISOMERASE"/>
    <property type="match status" value="1"/>
</dbReference>
<evidence type="ECO:0000256" key="2">
    <source>
        <dbReference type="ARBA" id="ARBA00006577"/>
    </source>
</evidence>
<comment type="similarity">
    <text evidence="2 6">Belongs to the FKBP-type PPIase family.</text>
</comment>
<evidence type="ECO:0000256" key="1">
    <source>
        <dbReference type="ARBA" id="ARBA00000971"/>
    </source>
</evidence>
<evidence type="ECO:0000256" key="3">
    <source>
        <dbReference type="ARBA" id="ARBA00023110"/>
    </source>
</evidence>
<feature type="domain" description="PPIase FKBP-type" evidence="7">
    <location>
        <begin position="5"/>
        <end position="91"/>
    </location>
</feature>
<evidence type="ECO:0000313" key="8">
    <source>
        <dbReference type="EMBL" id="SIT70188.1"/>
    </source>
</evidence>
<reference evidence="8 9" key="1">
    <citation type="submission" date="2017-01" db="EMBL/GenBank/DDBJ databases">
        <authorList>
            <person name="Mah S.A."/>
            <person name="Swanson W.J."/>
            <person name="Moy G.W."/>
            <person name="Vacquier V.D."/>
        </authorList>
    </citation>
    <scope>NUCLEOTIDE SEQUENCE [LARGE SCALE GENOMIC DNA]</scope>
    <source>
        <strain evidence="8 9">M9</strain>
    </source>
</reference>
<dbReference type="Gene3D" id="3.10.50.40">
    <property type="match status" value="1"/>
</dbReference>
<dbReference type="GO" id="GO:0003755">
    <property type="term" value="F:peptidyl-prolyl cis-trans isomerase activity"/>
    <property type="evidence" value="ECO:0007669"/>
    <property type="project" value="UniProtKB-UniRule"/>
</dbReference>
<dbReference type="STRING" id="233100.SAMN05216526_1256"/>
<dbReference type="RefSeq" id="WP_076755643.1">
    <property type="nucleotide sequence ID" value="NZ_CP023018.1"/>
</dbReference>
<evidence type="ECO:0000313" key="9">
    <source>
        <dbReference type="Proteomes" id="UP000223759"/>
    </source>
</evidence>
<keyword evidence="3 5" id="KW-0697">Rotamase</keyword>
<dbReference type="InterPro" id="IPR001179">
    <property type="entry name" value="PPIase_FKBP_dom"/>
</dbReference>
<dbReference type="EMBL" id="FTPK01000002">
    <property type="protein sequence ID" value="SIT70188.1"/>
    <property type="molecule type" value="Genomic_DNA"/>
</dbReference>
<evidence type="ECO:0000256" key="6">
    <source>
        <dbReference type="RuleBase" id="RU003915"/>
    </source>
</evidence>
<name>A0A1R3VYR5_9GAMM</name>
<dbReference type="InterPro" id="IPR046357">
    <property type="entry name" value="PPIase_dom_sf"/>
</dbReference>
<accession>A0A1R3VYR5</accession>
<dbReference type="OrthoDB" id="9808891at2"/>
<sequence>MITPGSRVRMHYTITLEDGRVVDDTRQPQSQAVEFVVGSGEFHECLEGLIAGLDVGMRQQTTLPPEKAFGLPSSSAIQTMPRGDFPKDMELELGMLIGFDTPTGTQIPGVIQALEADQVRVDFNHPLAGHTIVVDVEILEVKAPGE</sequence>
<organism evidence="8 9">
    <name type="scientific">Ectothiorhodosinus mongolicus</name>
    <dbReference type="NCBI Taxonomy" id="233100"/>
    <lineage>
        <taxon>Bacteria</taxon>
        <taxon>Pseudomonadati</taxon>
        <taxon>Pseudomonadota</taxon>
        <taxon>Gammaproteobacteria</taxon>
        <taxon>Chromatiales</taxon>
        <taxon>Ectothiorhodospiraceae</taxon>
        <taxon>Ectothiorhodosinus</taxon>
    </lineage>
</organism>
<dbReference type="SUPFAM" id="SSF54534">
    <property type="entry name" value="FKBP-like"/>
    <property type="match status" value="1"/>
</dbReference>
<dbReference type="EC" id="5.2.1.8" evidence="6"/>
<dbReference type="Pfam" id="PF00254">
    <property type="entry name" value="FKBP_C"/>
    <property type="match status" value="1"/>
</dbReference>
<evidence type="ECO:0000256" key="4">
    <source>
        <dbReference type="ARBA" id="ARBA00023235"/>
    </source>
</evidence>
<gene>
    <name evidence="8" type="ORF">SAMN05216526_1256</name>
</gene>
<evidence type="ECO:0000256" key="5">
    <source>
        <dbReference type="PROSITE-ProRule" id="PRU00277"/>
    </source>
</evidence>
<evidence type="ECO:0000259" key="7">
    <source>
        <dbReference type="PROSITE" id="PS50059"/>
    </source>
</evidence>
<comment type="catalytic activity">
    <reaction evidence="1 5 6">
        <text>[protein]-peptidylproline (omega=180) = [protein]-peptidylproline (omega=0)</text>
        <dbReference type="Rhea" id="RHEA:16237"/>
        <dbReference type="Rhea" id="RHEA-COMP:10747"/>
        <dbReference type="Rhea" id="RHEA-COMP:10748"/>
        <dbReference type="ChEBI" id="CHEBI:83833"/>
        <dbReference type="ChEBI" id="CHEBI:83834"/>
        <dbReference type="EC" id="5.2.1.8"/>
    </reaction>
</comment>
<dbReference type="AlphaFoldDB" id="A0A1R3VYR5"/>
<protein>
    <recommendedName>
        <fullName evidence="6">Peptidyl-prolyl cis-trans isomerase</fullName>
        <ecNumber evidence="6">5.2.1.8</ecNumber>
    </recommendedName>
</protein>
<dbReference type="PROSITE" id="PS50059">
    <property type="entry name" value="FKBP_PPIASE"/>
    <property type="match status" value="1"/>
</dbReference>
<keyword evidence="9" id="KW-1185">Reference proteome</keyword>
<dbReference type="PANTHER" id="PTHR47861">
    <property type="entry name" value="FKBP-TYPE PEPTIDYL-PROLYL CIS-TRANS ISOMERASE SLYD"/>
    <property type="match status" value="1"/>
</dbReference>